<dbReference type="AlphaFoldDB" id="A0A844BMM4"/>
<comment type="caution">
    <text evidence="2">The sequence shown here is derived from an EMBL/GenBank/DDBJ whole genome shotgun (WGS) entry which is preliminary data.</text>
</comment>
<keyword evidence="3" id="KW-1185">Reference proteome</keyword>
<evidence type="ECO:0000259" key="1">
    <source>
        <dbReference type="Pfam" id="PF25583"/>
    </source>
</evidence>
<dbReference type="EMBL" id="WJPO01000086">
    <property type="protein sequence ID" value="MRH22985.1"/>
    <property type="molecule type" value="Genomic_DNA"/>
</dbReference>
<dbReference type="RefSeq" id="WP_343030969.1">
    <property type="nucleotide sequence ID" value="NZ_BAAADI010000062.1"/>
</dbReference>
<accession>A0A844BMM4</accession>
<reference evidence="2 3" key="1">
    <citation type="submission" date="2019-11" db="EMBL/GenBank/DDBJ databases">
        <title>Draft Whole-Genome sequence of the marine photosynthetic bacterium Rhodovulum strictum DSM 11289.</title>
        <authorList>
            <person name="Kyndt J.A."/>
            <person name="Meyer T.E."/>
        </authorList>
    </citation>
    <scope>NUCLEOTIDE SEQUENCE [LARGE SCALE GENOMIC DNA]</scope>
    <source>
        <strain evidence="2 3">DSM 11289</strain>
    </source>
</reference>
<dbReference type="InterPro" id="IPR057727">
    <property type="entry name" value="WCX_dom"/>
</dbReference>
<proteinExistence type="predicted"/>
<evidence type="ECO:0000313" key="2">
    <source>
        <dbReference type="EMBL" id="MRH22985.1"/>
    </source>
</evidence>
<evidence type="ECO:0000313" key="3">
    <source>
        <dbReference type="Proteomes" id="UP000466730"/>
    </source>
</evidence>
<protein>
    <submittedName>
        <fullName evidence="2">WYL domain-containing protein</fullName>
    </submittedName>
</protein>
<dbReference type="Proteomes" id="UP000466730">
    <property type="component" value="Unassembled WGS sequence"/>
</dbReference>
<feature type="domain" description="WCX" evidence="1">
    <location>
        <begin position="7"/>
        <end position="44"/>
    </location>
</feature>
<gene>
    <name evidence="2" type="ORF">GH815_18735</name>
</gene>
<sequence>MPTGRLRLIVTFEASGLVEMAWHLYKWGDAVEVIEPAALREMVAGFQNGRITVLP</sequence>
<dbReference type="Pfam" id="PF25583">
    <property type="entry name" value="WCX"/>
    <property type="match status" value="1"/>
</dbReference>
<name>A0A844BMM4_9RHOB</name>
<organism evidence="2 3">
    <name type="scientific">Rhodovulum strictum</name>
    <dbReference type="NCBI Taxonomy" id="58314"/>
    <lineage>
        <taxon>Bacteria</taxon>
        <taxon>Pseudomonadati</taxon>
        <taxon>Pseudomonadota</taxon>
        <taxon>Alphaproteobacteria</taxon>
        <taxon>Rhodobacterales</taxon>
        <taxon>Paracoccaceae</taxon>
        <taxon>Rhodovulum</taxon>
    </lineage>
</organism>